<name>A0A855YEB5_9BACL</name>
<proteinExistence type="predicted"/>
<sequence>MKSIASFDGETLTNLKDISEVEFEYFIEHSERINKFVNDYKRISIVEKDKEAMDKFIIDYLDDATNIGTASFLSELPSLLLKYLASFKSFLDHWETHLKRLYGNDSKQVKEFKESTAVEFDSYFSYRFVYELRNFTLHCKFPISKVQTKLDENENKLLSVVVDRDRLISDYKWPKKVKLDEMELEFDLLPHIEEAFKCLLRIHQTAINLCDTKKLIESALIIYRFRVDYKDVVGDIALVTVEDDLINLNSNSLNFKINNLPVKESEKILEMFVRDSKM</sequence>
<evidence type="ECO:0000313" key="1">
    <source>
        <dbReference type="EMBL" id="PWW45508.1"/>
    </source>
</evidence>
<dbReference type="EMBL" id="QGTZ01000001">
    <property type="protein sequence ID" value="PWW45508.1"/>
    <property type="molecule type" value="Genomic_DNA"/>
</dbReference>
<comment type="caution">
    <text evidence="1">The sequence shown here is derived from an EMBL/GenBank/DDBJ whole genome shotgun (WGS) entry which is preliminary data.</text>
</comment>
<gene>
    <name evidence="1" type="ORF">DET56_101717</name>
</gene>
<dbReference type="RefSeq" id="WP_109998252.1">
    <property type="nucleotide sequence ID" value="NZ_QGTZ01000001.1"/>
</dbReference>
<dbReference type="AlphaFoldDB" id="A0A855YEB5"/>
<accession>A0A855YEB5</accession>
<protein>
    <submittedName>
        <fullName evidence="1">Uncharacterized protein</fullName>
    </submittedName>
</protein>
<organism evidence="1 2">
    <name type="scientific">Paenibacillus pabuli</name>
    <dbReference type="NCBI Taxonomy" id="1472"/>
    <lineage>
        <taxon>Bacteria</taxon>
        <taxon>Bacillati</taxon>
        <taxon>Bacillota</taxon>
        <taxon>Bacilli</taxon>
        <taxon>Bacillales</taxon>
        <taxon>Paenibacillaceae</taxon>
        <taxon>Paenibacillus</taxon>
    </lineage>
</organism>
<dbReference type="Proteomes" id="UP000247078">
    <property type="component" value="Unassembled WGS sequence"/>
</dbReference>
<reference evidence="1 2" key="1">
    <citation type="submission" date="2018-05" db="EMBL/GenBank/DDBJ databases">
        <title>Freshwater and sediment microbial communities from various areas in North America, analyzing microbe dynamics in response to fracking.</title>
        <authorList>
            <person name="Lamendella R."/>
        </authorList>
    </citation>
    <scope>NUCLEOTIDE SEQUENCE [LARGE SCALE GENOMIC DNA]</scope>
    <source>
        <strain evidence="1 2">DB-3</strain>
    </source>
</reference>
<evidence type="ECO:0000313" key="2">
    <source>
        <dbReference type="Proteomes" id="UP000247078"/>
    </source>
</evidence>